<dbReference type="Proteomes" id="UP000199347">
    <property type="component" value="Unassembled WGS sequence"/>
</dbReference>
<sequence length="201" mass="22678">MSRTPIPLATRDMSTFAKSLRRQLADHEAPPSHLELLNMLARSAGHRNFQHLRANMLGPEVSGDQSAPGDPSADDLEIDRAADNPPADERRLKRVLRQFDQNAVLVRWPKRQSDRNLCLWLIWSLFPAGESLTEAEVNAFLVARHAFGDPALLRRSLVDLGLVWRTRNGSEYRRVELEPPVEALALIGRLGMRPEPARSPR</sequence>
<protein>
    <recommendedName>
        <fullName evidence="2">DUF2087 domain-containing protein</fullName>
    </recommendedName>
</protein>
<evidence type="ECO:0000256" key="1">
    <source>
        <dbReference type="SAM" id="MobiDB-lite"/>
    </source>
</evidence>
<gene>
    <name evidence="3" type="ORF">SAMN03080610_00886</name>
</gene>
<accession>A0A1G5MLG4</accession>
<evidence type="ECO:0000259" key="2">
    <source>
        <dbReference type="Pfam" id="PF09860"/>
    </source>
</evidence>
<name>A0A1G5MLG4_AFIMA</name>
<dbReference type="AlphaFoldDB" id="A0A1G5MLG4"/>
<reference evidence="3 4" key="1">
    <citation type="submission" date="2016-10" db="EMBL/GenBank/DDBJ databases">
        <authorList>
            <person name="de Groot N.N."/>
        </authorList>
    </citation>
    <scope>NUCLEOTIDE SEQUENCE [LARGE SCALE GENOMIC DNA]</scope>
    <source>
        <strain evidence="3 4">DSM 2698</strain>
    </source>
</reference>
<organism evidence="3 4">
    <name type="scientific">Afifella marina DSM 2698</name>
    <dbReference type="NCBI Taxonomy" id="1120955"/>
    <lineage>
        <taxon>Bacteria</taxon>
        <taxon>Pseudomonadati</taxon>
        <taxon>Pseudomonadota</taxon>
        <taxon>Alphaproteobacteria</taxon>
        <taxon>Hyphomicrobiales</taxon>
        <taxon>Afifellaceae</taxon>
        <taxon>Afifella</taxon>
    </lineage>
</organism>
<feature type="region of interest" description="Disordered" evidence="1">
    <location>
        <begin position="58"/>
        <end position="84"/>
    </location>
</feature>
<dbReference type="STRING" id="1120955.SAMN03080610_00886"/>
<evidence type="ECO:0000313" key="3">
    <source>
        <dbReference type="EMBL" id="SCZ25973.1"/>
    </source>
</evidence>
<evidence type="ECO:0000313" key="4">
    <source>
        <dbReference type="Proteomes" id="UP000199347"/>
    </source>
</evidence>
<dbReference type="RefSeq" id="WP_092809866.1">
    <property type="nucleotide sequence ID" value="NZ_FMVW01000001.1"/>
</dbReference>
<dbReference type="InterPro" id="IPR018656">
    <property type="entry name" value="DUF2087"/>
</dbReference>
<feature type="domain" description="DUF2087" evidence="2">
    <location>
        <begin position="105"/>
        <end position="174"/>
    </location>
</feature>
<dbReference type="EMBL" id="FMVW01000001">
    <property type="protein sequence ID" value="SCZ25973.1"/>
    <property type="molecule type" value="Genomic_DNA"/>
</dbReference>
<proteinExistence type="predicted"/>
<dbReference type="Pfam" id="PF09860">
    <property type="entry name" value="DUF2087"/>
    <property type="match status" value="1"/>
</dbReference>
<keyword evidence="4" id="KW-1185">Reference proteome</keyword>
<dbReference type="OrthoDB" id="6867569at2"/>